<dbReference type="EMBL" id="MCGN01000005">
    <property type="protein sequence ID" value="ORY96639.1"/>
    <property type="molecule type" value="Genomic_DNA"/>
</dbReference>
<dbReference type="STRING" id="13706.A0A1X2HCX5"/>
<feature type="compositionally biased region" description="Acidic residues" evidence="2">
    <location>
        <begin position="291"/>
        <end position="313"/>
    </location>
</feature>
<feature type="region of interest" description="Disordered" evidence="2">
    <location>
        <begin position="291"/>
        <end position="330"/>
    </location>
</feature>
<dbReference type="InParanoid" id="A0A1X2HCX5"/>
<feature type="compositionally biased region" description="Basic and acidic residues" evidence="2">
    <location>
        <begin position="69"/>
        <end position="79"/>
    </location>
</feature>
<feature type="compositionally biased region" description="Low complexity" evidence="2">
    <location>
        <begin position="139"/>
        <end position="150"/>
    </location>
</feature>
<dbReference type="OMA" id="AYKCMWA"/>
<reference evidence="3 4" key="1">
    <citation type="submission" date="2016-07" db="EMBL/GenBank/DDBJ databases">
        <title>Pervasive Adenine N6-methylation of Active Genes in Fungi.</title>
        <authorList>
            <consortium name="DOE Joint Genome Institute"/>
            <person name="Mondo S.J."/>
            <person name="Dannebaum R.O."/>
            <person name="Kuo R.C."/>
            <person name="Labutti K."/>
            <person name="Haridas S."/>
            <person name="Kuo A."/>
            <person name="Salamov A."/>
            <person name="Ahrendt S.R."/>
            <person name="Lipzen A."/>
            <person name="Sullivan W."/>
            <person name="Andreopoulos W.B."/>
            <person name="Clum A."/>
            <person name="Lindquist E."/>
            <person name="Daum C."/>
            <person name="Ramamoorthy G.K."/>
            <person name="Gryganskyi A."/>
            <person name="Culley D."/>
            <person name="Magnuson J.K."/>
            <person name="James T.Y."/>
            <person name="O'Malley M.A."/>
            <person name="Stajich J.E."/>
            <person name="Spatafora J.W."/>
            <person name="Visel A."/>
            <person name="Grigoriev I.V."/>
        </authorList>
    </citation>
    <scope>NUCLEOTIDE SEQUENCE [LARGE SCALE GENOMIC DNA]</scope>
    <source>
        <strain evidence="3 4">NRRL 2496</strain>
    </source>
</reference>
<gene>
    <name evidence="3" type="ORF">BCR43DRAFT_524696</name>
</gene>
<dbReference type="Pfam" id="PF00022">
    <property type="entry name" value="Actin"/>
    <property type="match status" value="1"/>
</dbReference>
<dbReference type="SMART" id="SM00268">
    <property type="entry name" value="ACTIN"/>
    <property type="match status" value="1"/>
</dbReference>
<accession>A0A1X2HCX5</accession>
<dbReference type="AlphaFoldDB" id="A0A1X2HCX5"/>
<dbReference type="Gene3D" id="3.90.640.10">
    <property type="entry name" value="Actin, Chain A, domain 4"/>
    <property type="match status" value="1"/>
</dbReference>
<dbReference type="Gene3D" id="3.30.420.40">
    <property type="match status" value="2"/>
</dbReference>
<dbReference type="FunCoup" id="A0A1X2HCX5">
    <property type="interactions" value="651"/>
</dbReference>
<dbReference type="PANTHER" id="PTHR11937">
    <property type="entry name" value="ACTIN"/>
    <property type="match status" value="1"/>
</dbReference>
<evidence type="ECO:0000313" key="4">
    <source>
        <dbReference type="Proteomes" id="UP000242180"/>
    </source>
</evidence>
<evidence type="ECO:0000256" key="2">
    <source>
        <dbReference type="SAM" id="MobiDB-lite"/>
    </source>
</evidence>
<name>A0A1X2HCX5_SYNRA</name>
<proteinExistence type="inferred from homology"/>
<dbReference type="Gene3D" id="3.30.420.580">
    <property type="match status" value="1"/>
</dbReference>
<organism evidence="3 4">
    <name type="scientific">Syncephalastrum racemosum</name>
    <name type="common">Filamentous fungus</name>
    <dbReference type="NCBI Taxonomy" id="13706"/>
    <lineage>
        <taxon>Eukaryota</taxon>
        <taxon>Fungi</taxon>
        <taxon>Fungi incertae sedis</taxon>
        <taxon>Mucoromycota</taxon>
        <taxon>Mucoromycotina</taxon>
        <taxon>Mucoromycetes</taxon>
        <taxon>Mucorales</taxon>
        <taxon>Syncephalastraceae</taxon>
        <taxon>Syncephalastrum</taxon>
    </lineage>
</organism>
<dbReference type="InterPro" id="IPR004000">
    <property type="entry name" value="Actin"/>
</dbReference>
<dbReference type="OrthoDB" id="5572108at2759"/>
<dbReference type="InterPro" id="IPR043129">
    <property type="entry name" value="ATPase_NBD"/>
</dbReference>
<feature type="compositionally biased region" description="Basic and acidic residues" evidence="2">
    <location>
        <begin position="99"/>
        <end position="115"/>
    </location>
</feature>
<evidence type="ECO:0000313" key="3">
    <source>
        <dbReference type="EMBL" id="ORY96639.1"/>
    </source>
</evidence>
<dbReference type="SUPFAM" id="SSF53067">
    <property type="entry name" value="Actin-like ATPase domain"/>
    <property type="match status" value="2"/>
</dbReference>
<comment type="similarity">
    <text evidence="1">Belongs to the actin family.</text>
</comment>
<dbReference type="Proteomes" id="UP000242180">
    <property type="component" value="Unassembled WGS sequence"/>
</dbReference>
<comment type="caution">
    <text evidence="3">The sequence shown here is derived from an EMBL/GenBank/DDBJ whole genome shotgun (WGS) entry which is preliminary data.</text>
</comment>
<keyword evidence="4" id="KW-1185">Reference proteome</keyword>
<sequence length="783" mass="87277">MGEQANSSTSNNFLKNLSQKKYAWMQSTPAASGSSGSQTQPQSQLQSQSQSLQPNQSTSAPSPPAVSQRETKRTSEDNKSKKHHRGTKRSSPSSQGAEETQKDERSLSPSEEDKQSTSALPAPSTPSADESGLSPAPQPTSATSAASGASIVPSKRKKERKQLQSHQQQQLQQQQQRFKYTTFPVKGFNILPTRNITSSFDRTDTSYFPGHTAENAADIAPDPEEEARDTIVIHPGSRNLRIGLSSEAFPKTVPHVIARRMQKSAPTKENGENGVNQKSEVDAIAAAAEAVTEEDDQMMDEDDDMNENEDDETTASTAHAPPRTVVDANSLGYNRDEALREIKNELKWRMKAAKRRAVPNAEGQVVGFNTQAYQETIPDHNDPYKVEWTEIAKGESPEYFVGEKALNLPLSQYPKYSLMYPWKNGTLNAHDYKSIQEVLGDLQTIWTETIRNELEIDETTFENYNAVLVIPDTFSRRYTCELMTMLLRYMKFRGAFVQQESMCATFGAGVSSACVVDIGAQKTSIACIEDGVCLVDSRTTISIGGDDITKTFASFLLANKFPYSDISRMRSYDWRLAEELKEKWCTMNEADISVQVYDFFVRVPREPTKKYQCKVYDEVFLAPLCLVYPAILNTQDKSGGQQWVSSDVIDDIADETQQQAMQNYDVFPLDVAIAQSIKTASGASEERMKRFFTNIILVGGGGMISNFNRVLEDRILSTVIAQSAAMERVEVLPAPRELDPRLLMWKGASVLSKLDTAKEMWIGQQEWDAIGGRCLRERALFIM</sequence>
<evidence type="ECO:0000256" key="1">
    <source>
        <dbReference type="RuleBase" id="RU000487"/>
    </source>
</evidence>
<feature type="compositionally biased region" description="Low complexity" evidence="2">
    <location>
        <begin position="26"/>
        <end position="59"/>
    </location>
</feature>
<feature type="compositionally biased region" description="Low complexity" evidence="2">
    <location>
        <begin position="116"/>
        <end position="128"/>
    </location>
</feature>
<feature type="region of interest" description="Disordered" evidence="2">
    <location>
        <begin position="24"/>
        <end position="176"/>
    </location>
</feature>
<feature type="compositionally biased region" description="Low complexity" evidence="2">
    <location>
        <begin position="164"/>
        <end position="176"/>
    </location>
</feature>
<protein>
    <submittedName>
        <fullName evidence="3">Uncharacterized protein</fullName>
    </submittedName>
</protein>
<dbReference type="CDD" id="cd10206">
    <property type="entry name" value="ASKHA_NBD_Arp8-like"/>
    <property type="match status" value="1"/>
</dbReference>
<feature type="compositionally biased region" description="Polar residues" evidence="2">
    <location>
        <begin position="89"/>
        <end position="98"/>
    </location>
</feature>